<evidence type="ECO:0000256" key="1">
    <source>
        <dbReference type="SAM" id="Phobius"/>
    </source>
</evidence>
<accession>A0A160TII2</accession>
<gene>
    <name evidence="2" type="ORF">MGWOODY_Smn206</name>
</gene>
<dbReference type="SUPFAM" id="SSF103473">
    <property type="entry name" value="MFS general substrate transporter"/>
    <property type="match status" value="1"/>
</dbReference>
<proteinExistence type="predicted"/>
<dbReference type="EMBL" id="CZQE01000181">
    <property type="protein sequence ID" value="CUS44810.1"/>
    <property type="molecule type" value="Genomic_DNA"/>
</dbReference>
<organism evidence="2">
    <name type="scientific">hydrothermal vent metagenome</name>
    <dbReference type="NCBI Taxonomy" id="652676"/>
    <lineage>
        <taxon>unclassified sequences</taxon>
        <taxon>metagenomes</taxon>
        <taxon>ecological metagenomes</taxon>
    </lineage>
</organism>
<sequence length="68" mass="6824">MLSLFGSAIGIVGFGRLHDSTGGYDVALLLAGIAMVVAAALLASLRATAEKQDNTAPLISQAFVPGGH</sequence>
<keyword evidence="1" id="KW-1133">Transmembrane helix</keyword>
<name>A0A160TII2_9ZZZZ</name>
<dbReference type="AlphaFoldDB" id="A0A160TII2"/>
<reference evidence="2" key="1">
    <citation type="submission" date="2015-10" db="EMBL/GenBank/DDBJ databases">
        <authorList>
            <person name="Gilbert D.G."/>
        </authorList>
    </citation>
    <scope>NUCLEOTIDE SEQUENCE</scope>
</reference>
<evidence type="ECO:0000313" key="2">
    <source>
        <dbReference type="EMBL" id="CUS44810.1"/>
    </source>
</evidence>
<feature type="transmembrane region" description="Helical" evidence="1">
    <location>
        <begin position="26"/>
        <end position="45"/>
    </location>
</feature>
<keyword evidence="1" id="KW-0472">Membrane</keyword>
<protein>
    <submittedName>
        <fullName evidence="2">Uncharacterized protein</fullName>
    </submittedName>
</protein>
<keyword evidence="1" id="KW-0812">Transmembrane</keyword>
<dbReference type="InterPro" id="IPR036259">
    <property type="entry name" value="MFS_trans_sf"/>
</dbReference>